<organism evidence="2 3">
    <name type="scientific">Anaerosacchariphilus polymeriproducens</name>
    <dbReference type="NCBI Taxonomy" id="1812858"/>
    <lineage>
        <taxon>Bacteria</taxon>
        <taxon>Bacillati</taxon>
        <taxon>Bacillota</taxon>
        <taxon>Clostridia</taxon>
        <taxon>Lachnospirales</taxon>
        <taxon>Lachnospiraceae</taxon>
        <taxon>Anaerosacchariphilus</taxon>
    </lineage>
</organism>
<accession>A0A371AWQ1</accession>
<protein>
    <submittedName>
        <fullName evidence="2">DUF4445 domain-containing protein</fullName>
    </submittedName>
</protein>
<feature type="domain" description="2Fe-2S ferredoxin-type" evidence="1">
    <location>
        <begin position="14"/>
        <end position="112"/>
    </location>
</feature>
<dbReference type="InterPro" id="IPR036010">
    <property type="entry name" value="2Fe-2S_ferredoxin-like_sf"/>
</dbReference>
<dbReference type="InterPro" id="IPR043129">
    <property type="entry name" value="ATPase_NBD"/>
</dbReference>
<dbReference type="Gene3D" id="3.10.20.30">
    <property type="match status" value="1"/>
</dbReference>
<dbReference type="Proteomes" id="UP000255036">
    <property type="component" value="Unassembled WGS sequence"/>
</dbReference>
<dbReference type="PANTHER" id="PTHR42895:SF2">
    <property type="entry name" value="IRON-SULFUR CLUSTER PROTEIN"/>
    <property type="match status" value="1"/>
</dbReference>
<dbReference type="SUPFAM" id="SSF54292">
    <property type="entry name" value="2Fe-2S ferredoxin-like"/>
    <property type="match status" value="1"/>
</dbReference>
<dbReference type="PROSITE" id="PS51085">
    <property type="entry name" value="2FE2S_FER_2"/>
    <property type="match status" value="1"/>
</dbReference>
<dbReference type="InterPro" id="IPR052911">
    <property type="entry name" value="Corrinoid_activation_enz"/>
</dbReference>
<dbReference type="EMBL" id="QRCT01000016">
    <property type="protein sequence ID" value="RDU24016.1"/>
    <property type="molecule type" value="Genomic_DNA"/>
</dbReference>
<evidence type="ECO:0000313" key="3">
    <source>
        <dbReference type="Proteomes" id="UP000255036"/>
    </source>
</evidence>
<gene>
    <name evidence="2" type="ORF">DWV06_06910</name>
</gene>
<dbReference type="Pfam" id="PF00111">
    <property type="entry name" value="Fer2"/>
    <property type="match status" value="1"/>
</dbReference>
<dbReference type="AlphaFoldDB" id="A0A371AWQ1"/>
<dbReference type="Gene3D" id="3.30.420.480">
    <property type="entry name" value="Domain of unknown function (DUF4445)"/>
    <property type="match status" value="1"/>
</dbReference>
<sequence length="547" mass="60537">MLIVVKGGACIMSGKIKIYVYNETQMNQGTLIEIKKGQNLLEGLRQAGIAQATYCGGVGLCGKCKICLLDGKLEISMEDRKFFSSAELKKGYRLACKAVPVDECKVLLLQEQEQEFSIISHYEKKSEKNEFEYDNEYVIGIDIGTTTLVFQLVGKNTKKVLHTHTAMNHQRDFGADVISRIKASNEGKKEQLCKIIRSDLRKGIQELLSNKEFKKENVKSIAVGANTTMVHLLMNYSCESLGEYPFTPVNISTIRTDCRALLGMEDIKAEIIILPGISTFIGGDIISGLYKYNFYKMDETSVFIDLGTNGEIVVGNKNRILCTSTAAGPAFEGGYISCGVGSIQGAICNVDITKEGLDIRTIGNKPAVGICGTGVVEIVSELVRAGLVDETGLLESTYFKEGYPLGSDRQRRKLNFTQKDIRELQLAKAAVRAGIEILLKRFGVTYEQIDKIYLAGGFGYKIDIKKAILIGLLPAEFCGRIQAVGNSSLAGAVEYLFDEEAGLKIDKMIDVAEEISLSKDDDFNEYYMQYMMFETCCRKVKENTDFL</sequence>
<dbReference type="InterPro" id="IPR012675">
    <property type="entry name" value="Beta-grasp_dom_sf"/>
</dbReference>
<dbReference type="InterPro" id="IPR041414">
    <property type="entry name" value="Raco-like_middle"/>
</dbReference>
<dbReference type="SUPFAM" id="SSF53067">
    <property type="entry name" value="Actin-like ATPase domain"/>
    <property type="match status" value="1"/>
</dbReference>
<reference evidence="2 3" key="1">
    <citation type="submission" date="2018-07" db="EMBL/GenBank/DDBJ databases">
        <title>Anaerosacharophilus polymeroproducens gen. nov. sp. nov., an anaerobic bacterium isolated from salt field.</title>
        <authorList>
            <person name="Kim W."/>
            <person name="Yang S.-H."/>
            <person name="Oh J."/>
            <person name="Lee J.-H."/>
            <person name="Kwon K.K."/>
        </authorList>
    </citation>
    <scope>NUCLEOTIDE SEQUENCE [LARGE SCALE GENOMIC DNA]</scope>
    <source>
        <strain evidence="2 3">MCWD5</strain>
    </source>
</reference>
<dbReference type="InterPro" id="IPR042259">
    <property type="entry name" value="Raco-like_middle_sf"/>
</dbReference>
<dbReference type="Pfam" id="PF14574">
    <property type="entry name" value="RACo_C_ter"/>
    <property type="match status" value="1"/>
</dbReference>
<dbReference type="InterPro" id="IPR027980">
    <property type="entry name" value="RACo_C"/>
</dbReference>
<dbReference type="PANTHER" id="PTHR42895">
    <property type="entry name" value="IRON-SULFUR CLUSTER-BINDING PROTEIN-RELATED"/>
    <property type="match status" value="1"/>
</dbReference>
<proteinExistence type="predicted"/>
<dbReference type="Pfam" id="PF17651">
    <property type="entry name" value="Raco_middle"/>
    <property type="match status" value="1"/>
</dbReference>
<dbReference type="GO" id="GO:0051536">
    <property type="term" value="F:iron-sulfur cluster binding"/>
    <property type="evidence" value="ECO:0007669"/>
    <property type="project" value="InterPro"/>
</dbReference>
<dbReference type="CDD" id="cd00207">
    <property type="entry name" value="fer2"/>
    <property type="match status" value="1"/>
</dbReference>
<dbReference type="InterPro" id="IPR001041">
    <property type="entry name" value="2Fe-2S_ferredoxin-type"/>
</dbReference>
<evidence type="ECO:0000259" key="1">
    <source>
        <dbReference type="PROSITE" id="PS51085"/>
    </source>
</evidence>
<name>A0A371AWQ1_9FIRM</name>
<comment type="caution">
    <text evidence="2">The sequence shown here is derived from an EMBL/GenBank/DDBJ whole genome shotgun (WGS) entry which is preliminary data.</text>
</comment>
<keyword evidence="3" id="KW-1185">Reference proteome</keyword>
<evidence type="ECO:0000313" key="2">
    <source>
        <dbReference type="EMBL" id="RDU24016.1"/>
    </source>
</evidence>